<comment type="caution">
    <text evidence="4">The sequence shown here is derived from an EMBL/GenBank/DDBJ whole genome shotgun (WGS) entry which is preliminary data.</text>
</comment>
<dbReference type="PANTHER" id="PTHR33155">
    <property type="entry name" value="FANTASTIC FOUR-LIKE PROTEIN (DUF3049)"/>
    <property type="match status" value="1"/>
</dbReference>
<name>A0A427A790_ENSVE</name>
<evidence type="ECO:0000259" key="3">
    <source>
        <dbReference type="Pfam" id="PF11250"/>
    </source>
</evidence>
<dbReference type="InterPro" id="IPR021410">
    <property type="entry name" value="FAF"/>
</dbReference>
<evidence type="ECO:0000256" key="2">
    <source>
        <dbReference type="SAM" id="MobiDB-lite"/>
    </source>
</evidence>
<sequence>MIPAILYAATFAPSFSVYLSLSSTRRMSVAVMQSSSTTFLLRRSRSLLSQESLEICTENLGSETGSEYSSSFMDDLDYRGPLHDFDDEKEEEKKDSEEKHLVVPEDGAEVSGVRWHQAKELKSVNYHRSTGRRSPLKSFPPPLPSISRRNGPCLHMRPHRRDGRLVVEAVLVPSQNYLHVQRVGGRLLLSFIDATSEDEPGYESETLQPHEQQDVDAKDDEATDITQLEVESEEKNCCEEEEVEVVDRGTVVEVKVSMQPQQQSGATKVHRSSLVINKFVGGTPLSDDDSTSTQNKHNHRVASAPSARRASPTATTAAAASTLSAATAGYNEHGHRRAMGTPLAAGKQAHIHFQEAEPPGAAAQHEEVQPAPEAAVRMGALLHCHLLLRPLASIPNHVQTLTMCGLICLPCSHQ</sequence>
<organism evidence="4 5">
    <name type="scientific">Ensete ventricosum</name>
    <name type="common">Abyssinian banana</name>
    <name type="synonym">Musa ensete</name>
    <dbReference type="NCBI Taxonomy" id="4639"/>
    <lineage>
        <taxon>Eukaryota</taxon>
        <taxon>Viridiplantae</taxon>
        <taxon>Streptophyta</taxon>
        <taxon>Embryophyta</taxon>
        <taxon>Tracheophyta</taxon>
        <taxon>Spermatophyta</taxon>
        <taxon>Magnoliopsida</taxon>
        <taxon>Liliopsida</taxon>
        <taxon>Zingiberales</taxon>
        <taxon>Musaceae</taxon>
        <taxon>Ensete</taxon>
    </lineage>
</organism>
<proteinExistence type="inferred from homology"/>
<dbReference type="Pfam" id="PF11250">
    <property type="entry name" value="FAF"/>
    <property type="match status" value="1"/>
</dbReference>
<feature type="domain" description="FAF" evidence="3">
    <location>
        <begin position="138"/>
        <end position="191"/>
    </location>
</feature>
<dbReference type="EMBL" id="AMZH03003522">
    <property type="protein sequence ID" value="RRT72064.1"/>
    <property type="molecule type" value="Genomic_DNA"/>
</dbReference>
<feature type="region of interest" description="Disordered" evidence="2">
    <location>
        <begin position="280"/>
        <end position="316"/>
    </location>
</feature>
<evidence type="ECO:0000313" key="5">
    <source>
        <dbReference type="Proteomes" id="UP000287651"/>
    </source>
</evidence>
<gene>
    <name evidence="4" type="ORF">B296_00032407</name>
</gene>
<evidence type="ECO:0000313" key="4">
    <source>
        <dbReference type="EMBL" id="RRT72064.1"/>
    </source>
</evidence>
<evidence type="ECO:0000256" key="1">
    <source>
        <dbReference type="ARBA" id="ARBA00008690"/>
    </source>
</evidence>
<dbReference type="PANTHER" id="PTHR33155:SF8">
    <property type="entry name" value="PROTEIN FANTASTIC FOUR 1"/>
    <property type="match status" value="1"/>
</dbReference>
<comment type="similarity">
    <text evidence="1">Belongs to the fantastic four family.</text>
</comment>
<accession>A0A427A790</accession>
<protein>
    <recommendedName>
        <fullName evidence="3">FAF domain-containing protein</fullName>
    </recommendedName>
</protein>
<reference evidence="4 5" key="1">
    <citation type="journal article" date="2014" name="Agronomy (Basel)">
        <title>A Draft Genome Sequence for Ensete ventricosum, the Drought-Tolerant Tree Against Hunger.</title>
        <authorList>
            <person name="Harrison J."/>
            <person name="Moore K.A."/>
            <person name="Paszkiewicz K."/>
            <person name="Jones T."/>
            <person name="Grant M."/>
            <person name="Ambacheew D."/>
            <person name="Muzemil S."/>
            <person name="Studholme D.J."/>
        </authorList>
    </citation>
    <scope>NUCLEOTIDE SEQUENCE [LARGE SCALE GENOMIC DNA]</scope>
</reference>
<dbReference type="Proteomes" id="UP000287651">
    <property type="component" value="Unassembled WGS sequence"/>
</dbReference>
<dbReference type="AlphaFoldDB" id="A0A427A790"/>
<feature type="compositionally biased region" description="Low complexity" evidence="2">
    <location>
        <begin position="302"/>
        <end position="316"/>
    </location>
</feature>
<feature type="region of interest" description="Disordered" evidence="2">
    <location>
        <begin position="126"/>
        <end position="155"/>
    </location>
</feature>
<dbReference type="InterPro" id="IPR046431">
    <property type="entry name" value="FAF_dom"/>
</dbReference>